<dbReference type="InterPro" id="IPR025724">
    <property type="entry name" value="GAG-pre-integrase_dom"/>
</dbReference>
<feature type="domain" description="GAG-pre-integrase" evidence="2">
    <location>
        <begin position="123"/>
        <end position="192"/>
    </location>
</feature>
<dbReference type="InterPro" id="IPR039537">
    <property type="entry name" value="Retrotran_Ty1/copia-like"/>
</dbReference>
<dbReference type="PANTHER" id="PTHR42648:SF28">
    <property type="entry name" value="TRANSPOSON-ENCODED PROTEIN WITH RIBONUCLEASE H-LIKE AND RETROVIRUS ZINC FINGER-LIKE DOMAINS"/>
    <property type="match status" value="1"/>
</dbReference>
<dbReference type="SUPFAM" id="SSF53098">
    <property type="entry name" value="Ribonuclease H-like"/>
    <property type="match status" value="1"/>
</dbReference>
<dbReference type="GO" id="GO:0003676">
    <property type="term" value="F:nucleic acid binding"/>
    <property type="evidence" value="ECO:0007669"/>
    <property type="project" value="InterPro"/>
</dbReference>
<organism evidence="3 4">
    <name type="scientific">Escallonia rubra</name>
    <dbReference type="NCBI Taxonomy" id="112253"/>
    <lineage>
        <taxon>Eukaryota</taxon>
        <taxon>Viridiplantae</taxon>
        <taxon>Streptophyta</taxon>
        <taxon>Embryophyta</taxon>
        <taxon>Tracheophyta</taxon>
        <taxon>Spermatophyta</taxon>
        <taxon>Magnoliopsida</taxon>
        <taxon>eudicotyledons</taxon>
        <taxon>Gunneridae</taxon>
        <taxon>Pentapetalae</taxon>
        <taxon>asterids</taxon>
        <taxon>campanulids</taxon>
        <taxon>Escalloniales</taxon>
        <taxon>Escalloniaceae</taxon>
        <taxon>Escallonia</taxon>
    </lineage>
</organism>
<dbReference type="AlphaFoldDB" id="A0AA88R0W7"/>
<evidence type="ECO:0000256" key="1">
    <source>
        <dbReference type="SAM" id="MobiDB-lite"/>
    </source>
</evidence>
<accession>A0AA88R0W7</accession>
<dbReference type="PANTHER" id="PTHR42648">
    <property type="entry name" value="TRANSPOSASE, PUTATIVE-RELATED"/>
    <property type="match status" value="1"/>
</dbReference>
<name>A0AA88R0W7_9ASTE</name>
<reference evidence="3" key="1">
    <citation type="submission" date="2022-12" db="EMBL/GenBank/DDBJ databases">
        <title>Draft genome assemblies for two species of Escallonia (Escalloniales).</title>
        <authorList>
            <person name="Chanderbali A."/>
            <person name="Dervinis C."/>
            <person name="Anghel I."/>
            <person name="Soltis D."/>
            <person name="Soltis P."/>
            <person name="Zapata F."/>
        </authorList>
    </citation>
    <scope>NUCLEOTIDE SEQUENCE</scope>
    <source>
        <strain evidence="3">UCBG92.1500</strain>
        <tissue evidence="3">Leaf</tissue>
    </source>
</reference>
<comment type="caution">
    <text evidence="3">The sequence shown here is derived from an EMBL/GenBank/DDBJ whole genome shotgun (WGS) entry which is preliminary data.</text>
</comment>
<dbReference type="InterPro" id="IPR036397">
    <property type="entry name" value="RNaseH_sf"/>
</dbReference>
<dbReference type="EMBL" id="JAVXUO010002896">
    <property type="protein sequence ID" value="KAK2968665.1"/>
    <property type="molecule type" value="Genomic_DNA"/>
</dbReference>
<dbReference type="InterPro" id="IPR012337">
    <property type="entry name" value="RNaseH-like_sf"/>
</dbReference>
<evidence type="ECO:0000313" key="4">
    <source>
        <dbReference type="Proteomes" id="UP001187471"/>
    </source>
</evidence>
<dbReference type="Pfam" id="PF13976">
    <property type="entry name" value="gag_pre-integrs"/>
    <property type="match status" value="1"/>
</dbReference>
<sequence length="328" mass="37333">MEMTSLVESTTSPGLNAGIVKRLVILQGSVQKGRTRKMKKKHVNNANVAKEDDKSSDGDLYFVSSVEQIMRTLGDVRYIPDLKKNLISLGTHDSIDCSISIKGGVMKVNKGAMVIMKGQKTGNLYKLMGNTIIGGALVLTHTGYSSDNSELWHKRLGHLCEGDMLELHKRKLLQGMKLCKLDFYKFCVFGKQKRVSFKDASYTSKGVLDYVHSDVWGPIKHVANGGAHYFVAFIGDFSKKVYVYFMKHKSEVFNVFKQWKARVEYQKGKNHKYFQKAPEVRKDAKENLREDLLWCWLNVHPLTFVSICKEDMTESHEKLGFLGRDQSY</sequence>
<keyword evidence="4" id="KW-1185">Reference proteome</keyword>
<evidence type="ECO:0000313" key="3">
    <source>
        <dbReference type="EMBL" id="KAK2968665.1"/>
    </source>
</evidence>
<dbReference type="Gene3D" id="3.30.420.10">
    <property type="entry name" value="Ribonuclease H-like superfamily/Ribonuclease H"/>
    <property type="match status" value="1"/>
</dbReference>
<proteinExistence type="predicted"/>
<protein>
    <recommendedName>
        <fullName evidence="2">GAG-pre-integrase domain-containing protein</fullName>
    </recommendedName>
</protein>
<dbReference type="Proteomes" id="UP001187471">
    <property type="component" value="Unassembled WGS sequence"/>
</dbReference>
<evidence type="ECO:0000259" key="2">
    <source>
        <dbReference type="Pfam" id="PF13976"/>
    </source>
</evidence>
<feature type="region of interest" description="Disordered" evidence="1">
    <location>
        <begin position="35"/>
        <end position="56"/>
    </location>
</feature>
<gene>
    <name evidence="3" type="ORF">RJ640_004024</name>
</gene>